<evidence type="ECO:0000256" key="4">
    <source>
        <dbReference type="ARBA" id="ARBA00023136"/>
    </source>
</evidence>
<keyword evidence="4" id="KW-0472">Membrane</keyword>
<dbReference type="Proteomes" id="UP000327493">
    <property type="component" value="Unassembled WGS sequence"/>
</dbReference>
<sequence>MQITAKDGLGLVSSSTLIIDITDVNDNAPVTFIKSLTNPMPEDTPPGTETLRKSPSDFADVFGASHDSLESYSAYVTEITNLAPLYVPFLLETPTGDKTVQ</sequence>
<comment type="subcellular location">
    <subcellularLocation>
        <location evidence="1">Membrane</location>
    </subcellularLocation>
</comment>
<dbReference type="AlphaFoldDB" id="A0A5J5CBC4"/>
<name>A0A5J5CBC4_9PERO</name>
<keyword evidence="8" id="KW-1185">Reference proteome</keyword>
<organism evidence="7 8">
    <name type="scientific">Etheostoma spectabile</name>
    <name type="common">orangethroat darter</name>
    <dbReference type="NCBI Taxonomy" id="54343"/>
    <lineage>
        <taxon>Eukaryota</taxon>
        <taxon>Metazoa</taxon>
        <taxon>Chordata</taxon>
        <taxon>Craniata</taxon>
        <taxon>Vertebrata</taxon>
        <taxon>Euteleostomi</taxon>
        <taxon>Actinopterygii</taxon>
        <taxon>Neopterygii</taxon>
        <taxon>Teleostei</taxon>
        <taxon>Neoteleostei</taxon>
        <taxon>Acanthomorphata</taxon>
        <taxon>Eupercaria</taxon>
        <taxon>Perciformes</taxon>
        <taxon>Percoidei</taxon>
        <taxon>Percidae</taxon>
        <taxon>Etheostomatinae</taxon>
        <taxon>Etheostoma</taxon>
    </lineage>
</organism>
<evidence type="ECO:0000256" key="3">
    <source>
        <dbReference type="ARBA" id="ARBA00022837"/>
    </source>
</evidence>
<evidence type="ECO:0000313" key="7">
    <source>
        <dbReference type="EMBL" id="KAA8578535.1"/>
    </source>
</evidence>
<evidence type="ECO:0000259" key="6">
    <source>
        <dbReference type="PROSITE" id="PS50268"/>
    </source>
</evidence>
<proteinExistence type="predicted"/>
<protein>
    <recommendedName>
        <fullName evidence="6">Cadherin domain-containing protein</fullName>
    </recommendedName>
</protein>
<evidence type="ECO:0000256" key="2">
    <source>
        <dbReference type="ARBA" id="ARBA00022737"/>
    </source>
</evidence>
<evidence type="ECO:0000313" key="8">
    <source>
        <dbReference type="Proteomes" id="UP000327493"/>
    </source>
</evidence>
<dbReference type="GO" id="GO:0007156">
    <property type="term" value="P:homophilic cell adhesion via plasma membrane adhesion molecules"/>
    <property type="evidence" value="ECO:0007669"/>
    <property type="project" value="InterPro"/>
</dbReference>
<accession>A0A5J5CBC4</accession>
<comment type="caution">
    <text evidence="7">The sequence shown here is derived from an EMBL/GenBank/DDBJ whole genome shotgun (WGS) entry which is preliminary data.</text>
</comment>
<dbReference type="PROSITE" id="PS00232">
    <property type="entry name" value="CADHERIN_1"/>
    <property type="match status" value="1"/>
</dbReference>
<dbReference type="InterPro" id="IPR015919">
    <property type="entry name" value="Cadherin-like_sf"/>
</dbReference>
<feature type="domain" description="Cadherin" evidence="6">
    <location>
        <begin position="1"/>
        <end position="31"/>
    </location>
</feature>
<evidence type="ECO:0000256" key="1">
    <source>
        <dbReference type="ARBA" id="ARBA00004370"/>
    </source>
</evidence>
<keyword evidence="3 5" id="KW-0106">Calcium</keyword>
<dbReference type="PROSITE" id="PS50268">
    <property type="entry name" value="CADHERIN_2"/>
    <property type="match status" value="1"/>
</dbReference>
<dbReference type="InterPro" id="IPR020894">
    <property type="entry name" value="Cadherin_CS"/>
</dbReference>
<keyword evidence="2" id="KW-0677">Repeat</keyword>
<evidence type="ECO:0000256" key="5">
    <source>
        <dbReference type="PROSITE-ProRule" id="PRU00043"/>
    </source>
</evidence>
<reference evidence="7 8" key="1">
    <citation type="submission" date="2019-08" db="EMBL/GenBank/DDBJ databases">
        <title>A chromosome-level genome assembly, high-density linkage maps, and genome scans reveal the genomic architecture of hybrid incompatibilities underlying speciation via character displacement in darters (Percidae: Etheostominae).</title>
        <authorList>
            <person name="Moran R.L."/>
            <person name="Catchen J.M."/>
            <person name="Fuller R.C."/>
        </authorList>
    </citation>
    <scope>NUCLEOTIDE SEQUENCE [LARGE SCALE GENOMIC DNA]</scope>
    <source>
        <strain evidence="7">EspeVRDwgs_2016</strain>
        <tissue evidence="7">Muscle</tissue>
    </source>
</reference>
<dbReference type="SUPFAM" id="SSF49313">
    <property type="entry name" value="Cadherin-like"/>
    <property type="match status" value="1"/>
</dbReference>
<dbReference type="GO" id="GO:0009653">
    <property type="term" value="P:anatomical structure morphogenesis"/>
    <property type="evidence" value="ECO:0007669"/>
    <property type="project" value="UniProtKB-ARBA"/>
</dbReference>
<dbReference type="GO" id="GO:0005886">
    <property type="term" value="C:plasma membrane"/>
    <property type="evidence" value="ECO:0007669"/>
    <property type="project" value="InterPro"/>
</dbReference>
<dbReference type="InterPro" id="IPR002126">
    <property type="entry name" value="Cadherin-like_dom"/>
</dbReference>
<dbReference type="GO" id="GO:0005509">
    <property type="term" value="F:calcium ion binding"/>
    <property type="evidence" value="ECO:0007669"/>
    <property type="project" value="UniProtKB-UniRule"/>
</dbReference>
<dbReference type="EMBL" id="VOFY01000538">
    <property type="protein sequence ID" value="KAA8578535.1"/>
    <property type="molecule type" value="Genomic_DNA"/>
</dbReference>
<gene>
    <name evidence="7" type="ORF">FQN60_010585</name>
</gene>